<feature type="compositionally biased region" description="Acidic residues" evidence="1">
    <location>
        <begin position="149"/>
        <end position="159"/>
    </location>
</feature>
<dbReference type="RefSeq" id="XP_008617397.1">
    <property type="nucleotide sequence ID" value="XM_008619175.1"/>
</dbReference>
<dbReference type="InterPro" id="IPR041232">
    <property type="entry name" value="NPL"/>
</dbReference>
<dbReference type="GeneID" id="19953819"/>
<feature type="region of interest" description="Disordered" evidence="1">
    <location>
        <begin position="133"/>
        <end position="207"/>
    </location>
</feature>
<dbReference type="AlphaFoldDB" id="T0PUM0"/>
<accession>T0PUM0</accession>
<name>T0PUM0_SAPDV</name>
<reference evidence="3 4" key="1">
    <citation type="submission" date="2012-04" db="EMBL/GenBank/DDBJ databases">
        <title>The Genome Sequence of Saprolegnia declina VS20.</title>
        <authorList>
            <consortium name="The Broad Institute Genome Sequencing Platform"/>
            <person name="Russ C."/>
            <person name="Nusbaum C."/>
            <person name="Tyler B."/>
            <person name="van West P."/>
            <person name="Dieguez-Uribeondo J."/>
            <person name="de Bruijn I."/>
            <person name="Tripathy S."/>
            <person name="Jiang R."/>
            <person name="Young S.K."/>
            <person name="Zeng Q."/>
            <person name="Gargeya S."/>
            <person name="Fitzgerald M."/>
            <person name="Haas B."/>
            <person name="Abouelleil A."/>
            <person name="Alvarado L."/>
            <person name="Arachchi H.M."/>
            <person name="Berlin A."/>
            <person name="Chapman S.B."/>
            <person name="Goldberg J."/>
            <person name="Griggs A."/>
            <person name="Gujja S."/>
            <person name="Hansen M."/>
            <person name="Howarth C."/>
            <person name="Imamovic A."/>
            <person name="Larimer J."/>
            <person name="McCowen C."/>
            <person name="Montmayeur A."/>
            <person name="Murphy C."/>
            <person name="Neiman D."/>
            <person name="Pearson M."/>
            <person name="Priest M."/>
            <person name="Roberts A."/>
            <person name="Saif S."/>
            <person name="Shea T."/>
            <person name="Sisk P."/>
            <person name="Sykes S."/>
            <person name="Wortman J."/>
            <person name="Nusbaum C."/>
            <person name="Birren B."/>
        </authorList>
    </citation>
    <scope>NUCLEOTIDE SEQUENCE [LARGE SCALE GENOMIC DNA]</scope>
    <source>
        <strain evidence="3 4">VS20</strain>
    </source>
</reference>
<evidence type="ECO:0000256" key="1">
    <source>
        <dbReference type="SAM" id="MobiDB-lite"/>
    </source>
</evidence>
<protein>
    <recommendedName>
        <fullName evidence="2">Nucleoplasmin-like domain-containing protein</fullName>
    </recommendedName>
</protein>
<sequence>MVHFFGGHVSAAKPLLVHVPEGMVLTVVSATLSTGASAVLSVETTGLDNNLVKVALCTLRAKTTDQVKLDVVFGATKTKLSVVGEGIVHLAGYYQPGPPEESVGDHAEAINKLTVDDLQELIQKAAARIALNDESHVSKKRPRQAEEPSAQDDDDDASDAETTPTKKQSPIKPVVAATPEPKTNGDAFKLKKKKHKNKKKFVLSTPN</sequence>
<dbReference type="eggNOG" id="ENOG502S2WE">
    <property type="taxonomic scope" value="Eukaryota"/>
</dbReference>
<feature type="compositionally biased region" description="Basic residues" evidence="1">
    <location>
        <begin position="190"/>
        <end position="201"/>
    </location>
</feature>
<dbReference type="Gene3D" id="2.60.120.340">
    <property type="entry name" value="Nucleoplasmin core domain"/>
    <property type="match status" value="1"/>
</dbReference>
<dbReference type="STRING" id="1156394.T0PUM0"/>
<dbReference type="InParanoid" id="T0PUM0"/>
<dbReference type="Pfam" id="PF17800">
    <property type="entry name" value="NPL"/>
    <property type="match status" value="1"/>
</dbReference>
<proteinExistence type="predicted"/>
<dbReference type="OrthoDB" id="76473at2759"/>
<dbReference type="Proteomes" id="UP000030762">
    <property type="component" value="Unassembled WGS sequence"/>
</dbReference>
<dbReference type="OMA" id="LNVCNAT"/>
<evidence type="ECO:0000259" key="2">
    <source>
        <dbReference type="Pfam" id="PF17800"/>
    </source>
</evidence>
<dbReference type="EMBL" id="JH767186">
    <property type="protein sequence ID" value="EQC29219.1"/>
    <property type="molecule type" value="Genomic_DNA"/>
</dbReference>
<organism evidence="3 4">
    <name type="scientific">Saprolegnia diclina (strain VS20)</name>
    <dbReference type="NCBI Taxonomy" id="1156394"/>
    <lineage>
        <taxon>Eukaryota</taxon>
        <taxon>Sar</taxon>
        <taxon>Stramenopiles</taxon>
        <taxon>Oomycota</taxon>
        <taxon>Saprolegniomycetes</taxon>
        <taxon>Saprolegniales</taxon>
        <taxon>Saprolegniaceae</taxon>
        <taxon>Saprolegnia</taxon>
    </lineage>
</organism>
<keyword evidence="4" id="KW-1185">Reference proteome</keyword>
<feature type="domain" description="Nucleoplasmin-like" evidence="2">
    <location>
        <begin position="4"/>
        <end position="94"/>
    </location>
</feature>
<dbReference type="VEuPathDB" id="FungiDB:SDRG_13092"/>
<evidence type="ECO:0000313" key="3">
    <source>
        <dbReference type="EMBL" id="EQC29219.1"/>
    </source>
</evidence>
<evidence type="ECO:0000313" key="4">
    <source>
        <dbReference type="Proteomes" id="UP000030762"/>
    </source>
</evidence>
<gene>
    <name evidence="3" type="ORF">SDRG_13092</name>
</gene>